<evidence type="ECO:0000256" key="5">
    <source>
        <dbReference type="ARBA" id="ARBA00023062"/>
    </source>
</evidence>
<accession>A0A1G4JCR4</accession>
<dbReference type="InterPro" id="IPR029510">
    <property type="entry name" value="Ald_DH_CS_GLU"/>
</dbReference>
<gene>
    <name evidence="12" type="ORF">LADA_0E07008G</name>
</gene>
<dbReference type="GO" id="GO:0003842">
    <property type="term" value="F:L-glutamate gamma-semialdehyde dehydrogenase activity"/>
    <property type="evidence" value="ECO:0007669"/>
    <property type="project" value="UniProtKB-UniRule"/>
</dbReference>
<evidence type="ECO:0000313" key="12">
    <source>
        <dbReference type="EMBL" id="SCU87916.1"/>
    </source>
</evidence>
<keyword evidence="4 9" id="KW-0520">NAD</keyword>
<dbReference type="SUPFAM" id="SSF53720">
    <property type="entry name" value="ALDH-like"/>
    <property type="match status" value="1"/>
</dbReference>
<dbReference type="InterPro" id="IPR005931">
    <property type="entry name" value="P5CDH/ALDH4A1"/>
</dbReference>
<dbReference type="GO" id="GO:0010133">
    <property type="term" value="P:L-proline catabolic process to L-glutamate"/>
    <property type="evidence" value="ECO:0007669"/>
    <property type="project" value="UniProtKB-UniRule"/>
</dbReference>
<dbReference type="FunFam" id="3.40.309.10:FF:000005">
    <property type="entry name" value="1-pyrroline-5-carboxylate dehydrogenase 1"/>
    <property type="match status" value="1"/>
</dbReference>
<feature type="active site" evidence="7">
    <location>
        <position position="317"/>
    </location>
</feature>
<dbReference type="InterPro" id="IPR050485">
    <property type="entry name" value="Proline_metab_enzyme"/>
</dbReference>
<evidence type="ECO:0000256" key="7">
    <source>
        <dbReference type="PROSITE-ProRule" id="PRU10007"/>
    </source>
</evidence>
<dbReference type="Gene3D" id="3.40.309.10">
    <property type="entry name" value="Aldehyde Dehydrogenase, Chain A, domain 2"/>
    <property type="match status" value="1"/>
</dbReference>
<dbReference type="PROSITE" id="PS00687">
    <property type="entry name" value="ALDEHYDE_DEHYDR_GLU"/>
    <property type="match status" value="1"/>
</dbReference>
<dbReference type="InterPro" id="IPR016161">
    <property type="entry name" value="Ald_DH/histidinol_DH"/>
</dbReference>
<dbReference type="OrthoDB" id="5322683at2759"/>
<dbReference type="UniPathway" id="UPA00261">
    <property type="reaction ID" value="UER00374"/>
</dbReference>
<dbReference type="PANTHER" id="PTHR42862:SF1">
    <property type="entry name" value="DELTA-1-PYRROLINE-5-CARBOXYLATE DEHYDROGENASE 2, ISOFORM A-RELATED"/>
    <property type="match status" value="1"/>
</dbReference>
<dbReference type="InterPro" id="IPR016163">
    <property type="entry name" value="Ald_DH_C"/>
</dbReference>
<dbReference type="STRING" id="1266660.A0A1G4JCR4"/>
<proteinExistence type="inferred from homology"/>
<dbReference type="Gene3D" id="3.40.605.10">
    <property type="entry name" value="Aldehyde Dehydrogenase, Chain A, domain 1"/>
    <property type="match status" value="1"/>
</dbReference>
<comment type="pathway">
    <text evidence="1 9">Amino-acid degradation; L-proline degradation into L-glutamate; L-glutamate from L-proline: step 2/2.</text>
</comment>
<comment type="similarity">
    <text evidence="2 8">Belongs to the aldehyde dehydrogenase family.</text>
</comment>
<keyword evidence="13" id="KW-1185">Reference proteome</keyword>
<name>A0A1G4JCR4_9SACH</name>
<evidence type="ECO:0000256" key="10">
    <source>
        <dbReference type="RuleBase" id="RU366030"/>
    </source>
</evidence>
<evidence type="ECO:0000256" key="4">
    <source>
        <dbReference type="ARBA" id="ARBA00023027"/>
    </source>
</evidence>
<dbReference type="PANTHER" id="PTHR42862">
    <property type="entry name" value="DELTA-1-PYRROLINE-5-CARBOXYLATE DEHYDROGENASE 1, ISOFORM A-RELATED"/>
    <property type="match status" value="1"/>
</dbReference>
<dbReference type="GO" id="GO:0006537">
    <property type="term" value="P:glutamate biosynthetic process"/>
    <property type="evidence" value="ECO:0007669"/>
    <property type="project" value="EnsemblFungi"/>
</dbReference>
<evidence type="ECO:0000256" key="1">
    <source>
        <dbReference type="ARBA" id="ARBA00004786"/>
    </source>
</evidence>
<reference evidence="13" key="1">
    <citation type="submission" date="2016-03" db="EMBL/GenBank/DDBJ databases">
        <authorList>
            <person name="Devillers H."/>
        </authorList>
    </citation>
    <scope>NUCLEOTIDE SEQUENCE [LARGE SCALE GENOMIC DNA]</scope>
</reference>
<feature type="domain" description="Aldehyde dehydrogenase" evidence="11">
    <location>
        <begin position="76"/>
        <end position="556"/>
    </location>
</feature>
<dbReference type="PROSITE" id="PS00070">
    <property type="entry name" value="ALDEHYDE_DEHYDR_CYS"/>
    <property type="match status" value="1"/>
</dbReference>
<dbReference type="GO" id="GO:0005759">
    <property type="term" value="C:mitochondrial matrix"/>
    <property type="evidence" value="ECO:0007669"/>
    <property type="project" value="EnsemblFungi"/>
</dbReference>
<sequence length="573" mass="63324">MLTRSLLLKQTRRRVSQLSHVTPPKQIANEPVKAFSNKDTLDWDLLRASVSKFKNASLDVPLVIDGKRIFYNEGNRHYVQQVNPAQHTQVLANVTQATEADVGAAIQASKRAKLEWYKLPFYDRAAVFLKAADLIATKYRYDMLAATMLGQGKNVYQAEIDCITELADFLRFNVKYASELYAQQPCESSPGVWNKAEYRPLEGFVYAVTPFNFTAIAGNLVGAPALMGNTVVWKPSQAAALSNYLLLTVLEEAGLPRGVVNFIPGDPVQVTNKVLADKEFAALHFTGSTGVFKKLYGQIQQGVVSDLYRDYPRVVGETGGKNFHLIHPSASMPHAVLSTVRGAFEYQGQKCSATSRLYLPESKSAEFLADLVGTLESVRTVNTSASKINGGDLHGFMGPVIHQQSFEKLANTIDEAKNDPELEIIAGGEYSKESGWFVEPTVIKTTNPHHKFMSTEFFGPILTVYQYPDAEFAQVCKTIDSTTSYGLTGAIFARDRDAINVADDLLKYSAGNFYINDKCTGAVVGQQWFGGARMSGTDDKAGGANILSRFVSIRNVKENFYEITDYKYPSNYE</sequence>
<dbReference type="Pfam" id="PF00171">
    <property type="entry name" value="Aldedh"/>
    <property type="match status" value="1"/>
</dbReference>
<dbReference type="FunFam" id="3.40.605.10:FF:000006">
    <property type="entry name" value="1-pyrroline-5-carboxylate dehydrogenase"/>
    <property type="match status" value="1"/>
</dbReference>
<dbReference type="NCBIfam" id="TIGR01236">
    <property type="entry name" value="D1pyr5carbox1"/>
    <property type="match status" value="1"/>
</dbReference>
<dbReference type="InterPro" id="IPR015590">
    <property type="entry name" value="Aldehyde_DH_dom"/>
</dbReference>
<evidence type="ECO:0000256" key="2">
    <source>
        <dbReference type="ARBA" id="ARBA00009986"/>
    </source>
</evidence>
<comment type="catalytic activity">
    <reaction evidence="6 9">
        <text>L-glutamate 5-semialdehyde + NAD(+) + H2O = L-glutamate + NADH + 2 H(+)</text>
        <dbReference type="Rhea" id="RHEA:30235"/>
        <dbReference type="ChEBI" id="CHEBI:15377"/>
        <dbReference type="ChEBI" id="CHEBI:15378"/>
        <dbReference type="ChEBI" id="CHEBI:29985"/>
        <dbReference type="ChEBI" id="CHEBI:57540"/>
        <dbReference type="ChEBI" id="CHEBI:57945"/>
        <dbReference type="ChEBI" id="CHEBI:58066"/>
        <dbReference type="EC" id="1.2.1.88"/>
    </reaction>
</comment>
<dbReference type="EMBL" id="LT598455">
    <property type="protein sequence ID" value="SCU87916.1"/>
    <property type="molecule type" value="Genomic_DNA"/>
</dbReference>
<evidence type="ECO:0000256" key="8">
    <source>
        <dbReference type="RuleBase" id="RU003345"/>
    </source>
</evidence>
<keyword evidence="5 9" id="KW-0642">Proline metabolism</keyword>
<organism evidence="12 13">
    <name type="scientific">Lachancea dasiensis</name>
    <dbReference type="NCBI Taxonomy" id="1072105"/>
    <lineage>
        <taxon>Eukaryota</taxon>
        <taxon>Fungi</taxon>
        <taxon>Dikarya</taxon>
        <taxon>Ascomycota</taxon>
        <taxon>Saccharomycotina</taxon>
        <taxon>Saccharomycetes</taxon>
        <taxon>Saccharomycetales</taxon>
        <taxon>Saccharomycetaceae</taxon>
        <taxon>Lachancea</taxon>
    </lineage>
</organism>
<protein>
    <recommendedName>
        <fullName evidence="9 10">Multifunctional fusion protein</fullName>
    </recommendedName>
    <domain>
        <recommendedName>
            <fullName evidence="10">Delta-1-pyrroline-5-carboxylate dehydrogenase</fullName>
            <shortName evidence="10">P5C dehydrogenase</shortName>
        </recommendedName>
        <alternativeName>
            <fullName evidence="9">L-glutamate gamma-semialdehyde dehydrogenase</fullName>
        </alternativeName>
    </domain>
    <domain>
        <recommendedName>
            <fullName evidence="9">L-glutamate gamma-semialdehyde dehydrogenase</fullName>
            <ecNumber evidence="9">1.2.1.88</ecNumber>
        </recommendedName>
    </domain>
</protein>
<evidence type="ECO:0000256" key="6">
    <source>
        <dbReference type="ARBA" id="ARBA00048142"/>
    </source>
</evidence>
<evidence type="ECO:0000256" key="9">
    <source>
        <dbReference type="RuleBase" id="RU366016"/>
    </source>
</evidence>
<dbReference type="Proteomes" id="UP000190274">
    <property type="component" value="Chromosome E"/>
</dbReference>
<evidence type="ECO:0000259" key="11">
    <source>
        <dbReference type="Pfam" id="PF00171"/>
    </source>
</evidence>
<dbReference type="EC" id="1.2.1.88" evidence="9"/>
<dbReference type="InterPro" id="IPR016160">
    <property type="entry name" value="Ald_DH_CS_CYS"/>
</dbReference>
<evidence type="ECO:0000256" key="3">
    <source>
        <dbReference type="ARBA" id="ARBA00023002"/>
    </source>
</evidence>
<evidence type="ECO:0000313" key="13">
    <source>
        <dbReference type="Proteomes" id="UP000190274"/>
    </source>
</evidence>
<dbReference type="InterPro" id="IPR016162">
    <property type="entry name" value="Ald_DH_N"/>
</dbReference>
<keyword evidence="3 8" id="KW-0560">Oxidoreductase</keyword>
<dbReference type="AlphaFoldDB" id="A0A1G4JCR4"/>